<comment type="similarity">
    <text evidence="1">Belongs to the transposase 8 family.</text>
</comment>
<accession>A0A0H3ZQR3</accession>
<organism evidence="3">
    <name type="scientific">Vibrio tasmaniensis</name>
    <dbReference type="NCBI Taxonomy" id="212663"/>
    <lineage>
        <taxon>Bacteria</taxon>
        <taxon>Pseudomonadati</taxon>
        <taxon>Pseudomonadota</taxon>
        <taxon>Gammaproteobacteria</taxon>
        <taxon>Vibrionales</taxon>
        <taxon>Vibrionaceae</taxon>
        <taxon>Vibrio</taxon>
    </lineage>
</organism>
<sequence length="166" mass="19078">MSRISVERKEAILKKLLPPYSMSVKEVSEEEGISTATLYHWRQQLRRSGAAVPNSNTSSEQWSAQTKLAIVAETYSMTESELSQYCREKGLFPEQIQSWRSECMQGFKSSKEQEAETKKQAKADKLEIRELKKDLRLKEKALAETAALLVLRKKLRAFYGEEPEDD</sequence>
<dbReference type="GO" id="GO:0004803">
    <property type="term" value="F:transposase activity"/>
    <property type="evidence" value="ECO:0007669"/>
    <property type="project" value="InterPro"/>
</dbReference>
<dbReference type="InterPro" id="IPR002514">
    <property type="entry name" value="Transposase_8"/>
</dbReference>
<name>A0A0H3ZQR3_9VIBR</name>
<evidence type="ECO:0000256" key="1">
    <source>
        <dbReference type="ARBA" id="ARBA00009964"/>
    </source>
</evidence>
<dbReference type="GO" id="GO:0003677">
    <property type="term" value="F:DNA binding"/>
    <property type="evidence" value="ECO:0007669"/>
    <property type="project" value="InterPro"/>
</dbReference>
<evidence type="ECO:0000256" key="2">
    <source>
        <dbReference type="SAM" id="Coils"/>
    </source>
</evidence>
<proteinExistence type="inferred from homology"/>
<reference evidence="3" key="1">
    <citation type="journal article" date="2015" name="MBio">
        <title>Eco-Evolutionary Dynamics of Episomes among Ecologically Cohesive Bacterial Populations.</title>
        <authorList>
            <person name="Xue H."/>
            <person name="Cordero O.X."/>
            <person name="Camas F.M."/>
            <person name="Trimble W."/>
            <person name="Meyer F."/>
            <person name="Guglielmini J."/>
            <person name="Rocha E.P."/>
            <person name="Polz M.F."/>
        </authorList>
    </citation>
    <scope>NUCLEOTIDE SEQUENCE</scope>
    <source>
        <strain evidence="3">FF_112</strain>
    </source>
</reference>
<dbReference type="EMBL" id="KP795460">
    <property type="protein sequence ID" value="AKN35981.1"/>
    <property type="molecule type" value="Genomic_DNA"/>
</dbReference>
<evidence type="ECO:0000313" key="3">
    <source>
        <dbReference type="EMBL" id="AKN35981.1"/>
    </source>
</evidence>
<dbReference type="GO" id="GO:0006313">
    <property type="term" value="P:DNA transposition"/>
    <property type="evidence" value="ECO:0007669"/>
    <property type="project" value="InterPro"/>
</dbReference>
<dbReference type="SUPFAM" id="SSF46689">
    <property type="entry name" value="Homeodomain-like"/>
    <property type="match status" value="1"/>
</dbReference>
<feature type="coiled-coil region" evidence="2">
    <location>
        <begin position="114"/>
        <end position="148"/>
    </location>
</feature>
<dbReference type="AlphaFoldDB" id="A0A0H3ZQR3"/>
<dbReference type="InterPro" id="IPR009057">
    <property type="entry name" value="Homeodomain-like_sf"/>
</dbReference>
<protein>
    <submittedName>
        <fullName evidence="3">Uncharacterized protein</fullName>
    </submittedName>
</protein>
<dbReference type="Pfam" id="PF01527">
    <property type="entry name" value="HTH_Tnp_1"/>
    <property type="match status" value="2"/>
</dbReference>
<keyword evidence="2" id="KW-0175">Coiled coil</keyword>